<feature type="domain" description="CCHC-type" evidence="3">
    <location>
        <begin position="195"/>
        <end position="208"/>
    </location>
</feature>
<dbReference type="GO" id="GO:0008270">
    <property type="term" value="F:zinc ion binding"/>
    <property type="evidence" value="ECO:0007669"/>
    <property type="project" value="UniProtKB-KW"/>
</dbReference>
<dbReference type="InterPro" id="IPR025836">
    <property type="entry name" value="Zn_knuckle_CX2CX4HX4C"/>
</dbReference>
<feature type="compositionally biased region" description="Polar residues" evidence="2">
    <location>
        <begin position="254"/>
        <end position="264"/>
    </location>
</feature>
<dbReference type="PANTHER" id="PTHR31286:SF167">
    <property type="entry name" value="OS09G0268800 PROTEIN"/>
    <property type="match status" value="1"/>
</dbReference>
<dbReference type="InterPro" id="IPR001878">
    <property type="entry name" value="Znf_CCHC"/>
</dbReference>
<keyword evidence="1" id="KW-0479">Metal-binding</keyword>
<protein>
    <recommendedName>
        <fullName evidence="3">CCHC-type domain-containing protein</fullName>
    </recommendedName>
</protein>
<comment type="caution">
    <text evidence="4">The sequence shown here is derived from an EMBL/GenBank/DDBJ whole genome shotgun (WGS) entry which is preliminary data.</text>
</comment>
<accession>A0AA88S2J5</accession>
<evidence type="ECO:0000256" key="1">
    <source>
        <dbReference type="PROSITE-ProRule" id="PRU00047"/>
    </source>
</evidence>
<dbReference type="AlphaFoldDB" id="A0AA88S2J5"/>
<keyword evidence="1" id="KW-0862">Zinc</keyword>
<dbReference type="Pfam" id="PF14392">
    <property type="entry name" value="zf-CCHC_4"/>
    <property type="match status" value="1"/>
</dbReference>
<evidence type="ECO:0000256" key="2">
    <source>
        <dbReference type="SAM" id="MobiDB-lite"/>
    </source>
</evidence>
<evidence type="ECO:0000313" key="5">
    <source>
        <dbReference type="Proteomes" id="UP001187471"/>
    </source>
</evidence>
<sequence>MDFDWPNLSDLEEDDISATREYALTLLAKIISPRAINVKAVQTILQKSWNPSKGMTVQHQKENFFCITFNHEWDRKRVLSSGPWSLMNSHVVVRDWPPHLTMEDLDFSQSNFWIRVSGLPPNMMSKTNAEKIGSKVGAVQDIDFTTKGNLSWFKFLRIQVKIDINQPLPTGFNRKTSQDSSSWIRIQYERLPDFCYKCGRLGHTNKICEHPNLQPPDNMVSPFGHWLRSDFTEPCPTTARWNPLPQNSNQNQPDISSIPATNNLHPRHPIEPGNSYENTPTSKPISDPTAKPISAITANFNQISTTPTCSDINPQATKQPAPFFPQFQAHLFCRPYTYYTYPSFVNLRQLPAKSN</sequence>
<dbReference type="GO" id="GO:0003676">
    <property type="term" value="F:nucleic acid binding"/>
    <property type="evidence" value="ECO:0007669"/>
    <property type="project" value="InterPro"/>
</dbReference>
<gene>
    <name evidence="4" type="ORF">RJ640_019332</name>
</gene>
<proteinExistence type="predicted"/>
<dbReference type="Pfam" id="PF14111">
    <property type="entry name" value="DUF4283"/>
    <property type="match status" value="1"/>
</dbReference>
<evidence type="ECO:0000259" key="3">
    <source>
        <dbReference type="PROSITE" id="PS50158"/>
    </source>
</evidence>
<organism evidence="4 5">
    <name type="scientific">Escallonia rubra</name>
    <dbReference type="NCBI Taxonomy" id="112253"/>
    <lineage>
        <taxon>Eukaryota</taxon>
        <taxon>Viridiplantae</taxon>
        <taxon>Streptophyta</taxon>
        <taxon>Embryophyta</taxon>
        <taxon>Tracheophyta</taxon>
        <taxon>Spermatophyta</taxon>
        <taxon>Magnoliopsida</taxon>
        <taxon>eudicotyledons</taxon>
        <taxon>Gunneridae</taxon>
        <taxon>Pentapetalae</taxon>
        <taxon>asterids</taxon>
        <taxon>campanulids</taxon>
        <taxon>Escalloniales</taxon>
        <taxon>Escalloniaceae</taxon>
        <taxon>Escallonia</taxon>
    </lineage>
</organism>
<dbReference type="InterPro" id="IPR025558">
    <property type="entry name" value="DUF4283"/>
</dbReference>
<dbReference type="InterPro" id="IPR040256">
    <property type="entry name" value="At4g02000-like"/>
</dbReference>
<dbReference type="PANTHER" id="PTHR31286">
    <property type="entry name" value="GLYCINE-RICH CELL WALL STRUCTURAL PROTEIN 1.8-LIKE"/>
    <property type="match status" value="1"/>
</dbReference>
<dbReference type="EMBL" id="JAVXUO010000155">
    <property type="protein sequence ID" value="KAK2994943.1"/>
    <property type="molecule type" value="Genomic_DNA"/>
</dbReference>
<dbReference type="Proteomes" id="UP001187471">
    <property type="component" value="Unassembled WGS sequence"/>
</dbReference>
<keyword evidence="5" id="KW-1185">Reference proteome</keyword>
<feature type="region of interest" description="Disordered" evidence="2">
    <location>
        <begin position="238"/>
        <end position="287"/>
    </location>
</feature>
<keyword evidence="1" id="KW-0863">Zinc-finger</keyword>
<dbReference type="PROSITE" id="PS50158">
    <property type="entry name" value="ZF_CCHC"/>
    <property type="match status" value="1"/>
</dbReference>
<name>A0AA88S2J5_9ASTE</name>
<reference evidence="4" key="1">
    <citation type="submission" date="2022-12" db="EMBL/GenBank/DDBJ databases">
        <title>Draft genome assemblies for two species of Escallonia (Escalloniales).</title>
        <authorList>
            <person name="Chanderbali A."/>
            <person name="Dervinis C."/>
            <person name="Anghel I."/>
            <person name="Soltis D."/>
            <person name="Soltis P."/>
            <person name="Zapata F."/>
        </authorList>
    </citation>
    <scope>NUCLEOTIDE SEQUENCE</scope>
    <source>
        <strain evidence="4">UCBG92.1500</strain>
        <tissue evidence="4">Leaf</tissue>
    </source>
</reference>
<feature type="compositionally biased region" description="Polar residues" evidence="2">
    <location>
        <begin position="275"/>
        <end position="284"/>
    </location>
</feature>
<feature type="compositionally biased region" description="Low complexity" evidence="2">
    <location>
        <begin position="242"/>
        <end position="253"/>
    </location>
</feature>
<evidence type="ECO:0000313" key="4">
    <source>
        <dbReference type="EMBL" id="KAK2994943.1"/>
    </source>
</evidence>